<dbReference type="EMBL" id="JAULJE010000003">
    <property type="protein sequence ID" value="KAK1344450.1"/>
    <property type="molecule type" value="Genomic_DNA"/>
</dbReference>
<evidence type="ECO:0000259" key="2">
    <source>
        <dbReference type="Pfam" id="PF13768"/>
    </source>
</evidence>
<name>A0AA40I8I6_CNENI</name>
<keyword evidence="4" id="KW-1185">Reference proteome</keyword>
<sequence length="1145" mass="125422">MAASGVCVEDRTAPQPGPLPRFHCLTLASLSQRLRGAEAQPSAEDDSRAWLSAHSLEFEKLTVADLVSQGAPVLEEGGSAVDVHFSPRPPAGWSRSSLSVWPPPGGRRGAPRGRGRPGRGPSEEEFLRDLASLIDEQLSHKEKLFVLTFGTTTSALWPDPVDVSASSLQELKLWVRTPQPEGGSNLLQALRKTFALKGLDSLVTILGSCPDQPPEILSDYIQQATLGRGLHTHLVTYQCEDRVPPAVLKNLAEAVGGRYHCYSPESEICASPDIEELLAEMQKAQSLLGQVRALHQSAACPELPGLMEEISTEIAKGPFRGLLPKPPKHEAPLTIEFPNLDKTSAEWLKVNGLRAKKLSLYQVLAPNAFAPIEEFVPILQKTVSSTIHEKAMVQLQWHDGTVRNVHVDLPFLSEYQKQLSRAMRMYERRIEWLSLASRRIWGTVCEKRLVILLDLSAASSMYIIHIQHSLRLLLEEQLANKDAFNVIAFGSAVESWRPEMVSVSRDSLQSAWQWALTLQCRGSRNVLGALRKAVEVDFKDKDRQQSQGIYLFTGGIPDQDMPTLSAYVAEACGGCDLQLNVCLFYVGEPPMDTTPPACYASRTDTAAAYREVTRAAAGRFHWFGDTGIYESDDINAIMSEMEKALNYSQKCAFLVSSLKNQSRKDLQRAALSTEKPKMLKQRSQPRRLCPSAPAAPSAARTSVRDGPDRERRPPRKAVTWCPLSGKAGIPPAAAQPAKEGPGAGRRETRTREAAAGNSEGKSEGAESGKPLACGNGTVTGQDSNAGYRKCPQGGGEEDSSALEWPRKDTVCSSQEVWVANYGLKTLKMEISSRISPTGTRRRLAGRPAAARSCSAFPRGEVKGVLGHIQWTPREIGAYITCLKKVVRCCVQRLQWLLSGSRRLFGTILEKRVCILLDTSGSMGPHLPQVKTELILLIWEQLRALGPAAVQDSAVETTDTARQEAAHWVTACELRAAPHVSLHGVEGLCLLTAGQRTQQQPSPTVALVMLTPPQWPRASGSEAHRPAGSARTPPLRAQGRAWWLSGLVPALSVPPSRAEGNFLRSLASLTGGRYHCLVGEDLVSHLHRLLGSLLRERDSMLPLFEGDDLRRLAQEITTARSLLWPAQSLRSRLQKKNYAEPKVVLV</sequence>
<dbReference type="Gene3D" id="3.40.50.410">
    <property type="entry name" value="von Willebrand factor, type A domain"/>
    <property type="match status" value="1"/>
</dbReference>
<evidence type="ECO:0000313" key="4">
    <source>
        <dbReference type="Proteomes" id="UP001177744"/>
    </source>
</evidence>
<dbReference type="SUPFAM" id="SSF53300">
    <property type="entry name" value="vWA-like"/>
    <property type="match status" value="2"/>
</dbReference>
<dbReference type="PANTHER" id="PTHR46478">
    <property type="entry name" value="VON WILLEBRAND FACTOR A DOMAIN-CONTAINING PROTEIN 3A"/>
    <property type="match status" value="1"/>
</dbReference>
<accession>A0AA40I8I6</accession>
<dbReference type="InterPro" id="IPR036465">
    <property type="entry name" value="vWFA_dom_sf"/>
</dbReference>
<comment type="caution">
    <text evidence="3">The sequence shown here is derived from an EMBL/GenBank/DDBJ whole genome shotgun (WGS) entry which is preliminary data.</text>
</comment>
<dbReference type="AlphaFoldDB" id="A0AA40I8I6"/>
<dbReference type="Pfam" id="PF13768">
    <property type="entry name" value="VWA_3"/>
    <property type="match status" value="2"/>
</dbReference>
<feature type="domain" description="VWFA" evidence="2">
    <location>
        <begin position="124"/>
        <end position="261"/>
    </location>
</feature>
<evidence type="ECO:0000256" key="1">
    <source>
        <dbReference type="SAM" id="MobiDB-lite"/>
    </source>
</evidence>
<feature type="domain" description="VWFA" evidence="2">
    <location>
        <begin position="448"/>
        <end position="571"/>
    </location>
</feature>
<evidence type="ECO:0000313" key="3">
    <source>
        <dbReference type="EMBL" id="KAK1344450.1"/>
    </source>
</evidence>
<feature type="compositionally biased region" description="Basic and acidic residues" evidence="1">
    <location>
        <begin position="702"/>
        <end position="711"/>
    </location>
</feature>
<reference evidence="3" key="1">
    <citation type="submission" date="2023-06" db="EMBL/GenBank/DDBJ databases">
        <title>Reference genome for the Northern bat (Eptesicus nilssonii), a most northern bat species.</title>
        <authorList>
            <person name="Laine V.N."/>
            <person name="Pulliainen A.T."/>
            <person name="Lilley T.M."/>
        </authorList>
    </citation>
    <scope>NUCLEOTIDE SEQUENCE</scope>
    <source>
        <strain evidence="3">BLF_Eptnil</strain>
        <tissue evidence="3">Kidney</tissue>
    </source>
</reference>
<feature type="region of interest" description="Disordered" evidence="1">
    <location>
        <begin position="85"/>
        <end position="123"/>
    </location>
</feature>
<protein>
    <recommendedName>
        <fullName evidence="2">VWFA domain-containing protein</fullName>
    </recommendedName>
</protein>
<proteinExistence type="predicted"/>
<gene>
    <name evidence="3" type="ORF">QTO34_013144</name>
</gene>
<feature type="region of interest" description="Disordered" evidence="1">
    <location>
        <begin position="669"/>
        <end position="802"/>
    </location>
</feature>
<feature type="compositionally biased region" description="Low complexity" evidence="1">
    <location>
        <begin position="690"/>
        <end position="699"/>
    </location>
</feature>
<dbReference type="PANTHER" id="PTHR46478:SF1">
    <property type="entry name" value="VON WILLEBRAND FACTOR A DOMAIN-CONTAINING PROTEIN 3A"/>
    <property type="match status" value="1"/>
</dbReference>
<dbReference type="InterPro" id="IPR002035">
    <property type="entry name" value="VWF_A"/>
</dbReference>
<dbReference type="Proteomes" id="UP001177744">
    <property type="component" value="Unassembled WGS sequence"/>
</dbReference>
<organism evidence="3 4">
    <name type="scientific">Cnephaeus nilssonii</name>
    <name type="common">Northern bat</name>
    <name type="synonym">Eptesicus nilssonii</name>
    <dbReference type="NCBI Taxonomy" id="3371016"/>
    <lineage>
        <taxon>Eukaryota</taxon>
        <taxon>Metazoa</taxon>
        <taxon>Chordata</taxon>
        <taxon>Craniata</taxon>
        <taxon>Vertebrata</taxon>
        <taxon>Euteleostomi</taxon>
        <taxon>Mammalia</taxon>
        <taxon>Eutheria</taxon>
        <taxon>Laurasiatheria</taxon>
        <taxon>Chiroptera</taxon>
        <taxon>Yangochiroptera</taxon>
        <taxon>Vespertilionidae</taxon>
        <taxon>Cnephaeus</taxon>
    </lineage>
</organism>